<name>G0MRN0_CAEBE</name>
<gene>
    <name evidence="2" type="ORF">CAEBREN_10374</name>
</gene>
<dbReference type="OrthoDB" id="5787317at2759"/>
<dbReference type="Gene3D" id="3.40.33.10">
    <property type="entry name" value="CAP"/>
    <property type="match status" value="1"/>
</dbReference>
<feature type="chain" id="PRO_5003404510" evidence="1">
    <location>
        <begin position="19"/>
        <end position="675"/>
    </location>
</feature>
<dbReference type="InParanoid" id="G0MRN0"/>
<dbReference type="Proteomes" id="UP000008068">
    <property type="component" value="Unassembled WGS sequence"/>
</dbReference>
<reference evidence="3" key="1">
    <citation type="submission" date="2011-07" db="EMBL/GenBank/DDBJ databases">
        <authorList>
            <consortium name="Caenorhabditis brenneri Sequencing and Analysis Consortium"/>
            <person name="Wilson R.K."/>
        </authorList>
    </citation>
    <scope>NUCLEOTIDE SEQUENCE [LARGE SCALE GENOMIC DNA]</scope>
    <source>
        <strain evidence="3">PB2801</strain>
    </source>
</reference>
<keyword evidence="1" id="KW-0732">Signal</keyword>
<feature type="signal peptide" evidence="1">
    <location>
        <begin position="1"/>
        <end position="18"/>
    </location>
</feature>
<evidence type="ECO:0000313" key="3">
    <source>
        <dbReference type="Proteomes" id="UP000008068"/>
    </source>
</evidence>
<dbReference type="HOGENOM" id="CLU_019147_1_0_1"/>
<sequence length="675" mass="77105">MGKSFLFFILLLGSTTLAITDPQQKFLDEVNGARERYSNEYNVPDMHKLVWSDDLQEILSTLAFNESWPYARVIWRYTELDSYEGVTQKINDELETFLSENDKATALTHNTLHGLELLNPLQNVIACEEIPNDAETKLVCLVWNEELVKIIDPINWKGEWPFSRRMWRFCVFVSYQKQIDLIKNELDDLIGKSAEERKSKLAGMNTSRMGKLEVLNPRQSEIGCVRKWIDLNTISIVCLVGTRGQAELWDFDAKSTEEPGSACPENYKNDDGLCIPVDPTPVSIYGNRQDFMKQLNDVRRRYAKEYKIPNMHQLVWSEDLVKISESLGWVGSWPAARITWRFTKVWSYRNIIEYVDDIVEQLNRKTDEKKAEWIVDKQRGTARELELLNPLQTVVGCAEKIEVVTILSCLIGSEGSLTLFDFTKKSSAVPGSTCSKNYKNEDGLCVPDNAADVSYFGYREDFLSGVNELRRSIAKQYHIPNMHELKWHEDFVDTAQSDTWPSDHPSWRYTKIKSYRDLKTIEDEVNGFISKTDDEKKSFVTDNESLNGLELMNPEQTLIGCGKKKGEDNALTCLIGTQGTWPEVTFDSNSEVAPGSKCLKDYENTDGLCTFFSPTPPPPKKVIPQGGAPKRIERVTQRIPEAAAQQSDEKDEPDTATTKFSSYLMISFSIILFLY</sequence>
<dbReference type="OMA" id="HELKWHE"/>
<proteinExistence type="predicted"/>
<dbReference type="AlphaFoldDB" id="G0MRN0"/>
<evidence type="ECO:0000256" key="1">
    <source>
        <dbReference type="SAM" id="SignalP"/>
    </source>
</evidence>
<dbReference type="InterPro" id="IPR035940">
    <property type="entry name" value="CAP_sf"/>
</dbReference>
<protein>
    <submittedName>
        <fullName evidence="2">Uncharacterized protein</fullName>
    </submittedName>
</protein>
<keyword evidence="3" id="KW-1185">Reference proteome</keyword>
<accession>G0MRN0</accession>
<organism evidence="3">
    <name type="scientific">Caenorhabditis brenneri</name>
    <name type="common">Nematode worm</name>
    <dbReference type="NCBI Taxonomy" id="135651"/>
    <lineage>
        <taxon>Eukaryota</taxon>
        <taxon>Metazoa</taxon>
        <taxon>Ecdysozoa</taxon>
        <taxon>Nematoda</taxon>
        <taxon>Chromadorea</taxon>
        <taxon>Rhabditida</taxon>
        <taxon>Rhabditina</taxon>
        <taxon>Rhabditomorpha</taxon>
        <taxon>Rhabditoidea</taxon>
        <taxon>Rhabditidae</taxon>
        <taxon>Peloderinae</taxon>
        <taxon>Caenorhabditis</taxon>
    </lineage>
</organism>
<dbReference type="eggNOG" id="ENOG502RBJY">
    <property type="taxonomic scope" value="Eukaryota"/>
</dbReference>
<dbReference type="EMBL" id="GL379809">
    <property type="protein sequence ID" value="EGT42547.1"/>
    <property type="molecule type" value="Genomic_DNA"/>
</dbReference>
<evidence type="ECO:0000313" key="2">
    <source>
        <dbReference type="EMBL" id="EGT42547.1"/>
    </source>
</evidence>